<dbReference type="InterPro" id="IPR047641">
    <property type="entry name" value="ABC_transpr_MalK/UgpC-like"/>
</dbReference>
<gene>
    <name evidence="9" type="ORF">K1X15_18725</name>
</gene>
<dbReference type="Pfam" id="PF00005">
    <property type="entry name" value="ABC_tran"/>
    <property type="match status" value="1"/>
</dbReference>
<evidence type="ECO:0000256" key="3">
    <source>
        <dbReference type="ARBA" id="ARBA00022475"/>
    </source>
</evidence>
<dbReference type="PROSITE" id="PS50893">
    <property type="entry name" value="ABC_TRANSPORTER_2"/>
    <property type="match status" value="1"/>
</dbReference>
<dbReference type="PANTHER" id="PTHR43875">
    <property type="entry name" value="MALTODEXTRIN IMPORT ATP-BINDING PROTEIN MSMX"/>
    <property type="match status" value="1"/>
</dbReference>
<evidence type="ECO:0000313" key="9">
    <source>
        <dbReference type="EMBL" id="QYO76591.1"/>
    </source>
</evidence>
<keyword evidence="7" id="KW-0472">Membrane</keyword>
<evidence type="ECO:0000256" key="2">
    <source>
        <dbReference type="ARBA" id="ARBA00022448"/>
    </source>
</evidence>
<feature type="domain" description="ABC transporter" evidence="8">
    <location>
        <begin position="3"/>
        <end position="234"/>
    </location>
</feature>
<keyword evidence="2" id="KW-0813">Transport</keyword>
<dbReference type="Gene3D" id="2.40.50.100">
    <property type="match status" value="1"/>
</dbReference>
<dbReference type="Gene3D" id="2.40.50.140">
    <property type="entry name" value="Nucleic acid-binding proteins"/>
    <property type="match status" value="1"/>
</dbReference>
<dbReference type="CDD" id="cd03259">
    <property type="entry name" value="ABC_Carb_Solutes_like"/>
    <property type="match status" value="1"/>
</dbReference>
<dbReference type="GO" id="GO:0005524">
    <property type="term" value="F:ATP binding"/>
    <property type="evidence" value="ECO:0007669"/>
    <property type="project" value="UniProtKB-KW"/>
</dbReference>
<evidence type="ECO:0000256" key="4">
    <source>
        <dbReference type="ARBA" id="ARBA00022741"/>
    </source>
</evidence>
<name>A0ABX8WF23_9HYPH</name>
<dbReference type="RefSeq" id="WP_220305062.1">
    <property type="nucleotide sequence ID" value="NZ_CP080590.1"/>
</dbReference>
<keyword evidence="6" id="KW-1278">Translocase</keyword>
<accession>A0ABX8WF23</accession>
<dbReference type="InterPro" id="IPR003593">
    <property type="entry name" value="AAA+_ATPase"/>
</dbReference>
<protein>
    <submittedName>
        <fullName evidence="9">ABC transporter ATP-binding protein</fullName>
    </submittedName>
</protein>
<evidence type="ECO:0000256" key="5">
    <source>
        <dbReference type="ARBA" id="ARBA00022840"/>
    </source>
</evidence>
<proteinExistence type="inferred from homology"/>
<dbReference type="InterPro" id="IPR015853">
    <property type="entry name" value="ABC_transpr_FbpC"/>
</dbReference>
<dbReference type="Proteomes" id="UP000825799">
    <property type="component" value="Chromosome"/>
</dbReference>
<dbReference type="InterPro" id="IPR003439">
    <property type="entry name" value="ABC_transporter-like_ATP-bd"/>
</dbReference>
<dbReference type="SUPFAM" id="SSF52540">
    <property type="entry name" value="P-loop containing nucleoside triphosphate hydrolases"/>
    <property type="match status" value="1"/>
</dbReference>
<evidence type="ECO:0000259" key="8">
    <source>
        <dbReference type="PROSITE" id="PS50893"/>
    </source>
</evidence>
<dbReference type="PANTHER" id="PTHR43875:SF15">
    <property type="entry name" value="TREHALOSE IMPORT ATP-BINDING PROTEIN SUGC"/>
    <property type="match status" value="1"/>
</dbReference>
<evidence type="ECO:0000256" key="6">
    <source>
        <dbReference type="ARBA" id="ARBA00022967"/>
    </source>
</evidence>
<sequence length="355" mass="38686">MTYILDNLTVKQGSDIHLDGVTLSLPSAGVVTVIGRTLAGKTTLLKVLAGLIAPQSGSLTKDGADLLAIPAWRRRVGMVYQQFVNYPHLSVRDNIVFPLKRSGLKPAAVAEKLSYVTELLGLAPLLDRRPEELSGGQQQRVALARSLVKDTDFLLLDEPLVNLDYKLREQLRDEFRRIFHASENRLVVYSTTEPLEAMIMQGLVVVLHEGEVVQVGDYRDVYRRPANTTAATIFNDPPMNLFGGRIEAGQVKIGDETVLRMPGHFANLSDGKYIFGIRASEAVMGGIITGRVALAEINGSTTVLHLDMPFGNLVLEREGVALHAIGDGVSVTLPHARLFAFDADTRNLVAAPVSD</sequence>
<dbReference type="InterPro" id="IPR012340">
    <property type="entry name" value="NA-bd_OB-fold"/>
</dbReference>
<dbReference type="SMART" id="SM00382">
    <property type="entry name" value="AAA"/>
    <property type="match status" value="1"/>
</dbReference>
<organism evidence="9 10">
    <name type="scientific">Devosia salina</name>
    <dbReference type="NCBI Taxonomy" id="2860336"/>
    <lineage>
        <taxon>Bacteria</taxon>
        <taxon>Pseudomonadati</taxon>
        <taxon>Pseudomonadota</taxon>
        <taxon>Alphaproteobacteria</taxon>
        <taxon>Hyphomicrobiales</taxon>
        <taxon>Devosiaceae</taxon>
        <taxon>Devosia</taxon>
    </lineage>
</organism>
<evidence type="ECO:0000313" key="10">
    <source>
        <dbReference type="Proteomes" id="UP000825799"/>
    </source>
</evidence>
<dbReference type="InterPro" id="IPR017871">
    <property type="entry name" value="ABC_transporter-like_CS"/>
</dbReference>
<keyword evidence="10" id="KW-1185">Reference proteome</keyword>
<keyword evidence="4" id="KW-0547">Nucleotide-binding</keyword>
<comment type="similarity">
    <text evidence="1">Belongs to the ABC transporter superfamily.</text>
</comment>
<keyword evidence="3" id="KW-1003">Cell membrane</keyword>
<keyword evidence="5 9" id="KW-0067">ATP-binding</keyword>
<dbReference type="EMBL" id="CP080590">
    <property type="protein sequence ID" value="QYO76591.1"/>
    <property type="molecule type" value="Genomic_DNA"/>
</dbReference>
<dbReference type="InterPro" id="IPR008995">
    <property type="entry name" value="Mo/tungstate-bd_C_term_dom"/>
</dbReference>
<dbReference type="Gene3D" id="3.40.50.300">
    <property type="entry name" value="P-loop containing nucleotide triphosphate hydrolases"/>
    <property type="match status" value="1"/>
</dbReference>
<reference evidence="9 10" key="1">
    <citation type="submission" date="2021-08" db="EMBL/GenBank/DDBJ databases">
        <title>Devosia salina sp. nov., isolated from the South China Sea sediment.</title>
        <authorList>
            <person name="Zhou Z."/>
        </authorList>
    </citation>
    <scope>NUCLEOTIDE SEQUENCE [LARGE SCALE GENOMIC DNA]</scope>
    <source>
        <strain evidence="9 10">SCS-3</strain>
    </source>
</reference>
<dbReference type="PROSITE" id="PS00211">
    <property type="entry name" value="ABC_TRANSPORTER_1"/>
    <property type="match status" value="1"/>
</dbReference>
<dbReference type="SUPFAM" id="SSF50331">
    <property type="entry name" value="MOP-like"/>
    <property type="match status" value="1"/>
</dbReference>
<evidence type="ECO:0000256" key="1">
    <source>
        <dbReference type="ARBA" id="ARBA00005417"/>
    </source>
</evidence>
<dbReference type="InterPro" id="IPR027417">
    <property type="entry name" value="P-loop_NTPase"/>
</dbReference>
<evidence type="ECO:0000256" key="7">
    <source>
        <dbReference type="ARBA" id="ARBA00023136"/>
    </source>
</evidence>